<organism evidence="2 3">
    <name type="scientific">Mya arenaria</name>
    <name type="common">Soft-shell clam</name>
    <dbReference type="NCBI Taxonomy" id="6604"/>
    <lineage>
        <taxon>Eukaryota</taxon>
        <taxon>Metazoa</taxon>
        <taxon>Spiralia</taxon>
        <taxon>Lophotrochozoa</taxon>
        <taxon>Mollusca</taxon>
        <taxon>Bivalvia</taxon>
        <taxon>Autobranchia</taxon>
        <taxon>Heteroconchia</taxon>
        <taxon>Euheterodonta</taxon>
        <taxon>Imparidentia</taxon>
        <taxon>Neoheterodontei</taxon>
        <taxon>Myida</taxon>
        <taxon>Myoidea</taxon>
        <taxon>Myidae</taxon>
        <taxon>Mya</taxon>
    </lineage>
</organism>
<sequence>MEMIANSIVADLKKEIKKSAGFTMNGRKFPINDQHFPTATTASGFEISFAKAVFGNVVQAANDSGLLHYKLGFKEIMANQKFSLNLSCSGIFCAGNVFYKNIVIPLQLRLENEQMHGKMGVSVSADICATAEKGCNASADTGYVGNATVGLLNFMDTLPVPTTTAPTTKSVNVGVQSSASISLIVVIVFAQLCLGFVARLEKYYKPGTV</sequence>
<gene>
    <name evidence="2" type="ORF">MAR_025621</name>
</gene>
<protein>
    <submittedName>
        <fullName evidence="2">Uncharacterized protein</fullName>
    </submittedName>
</protein>
<evidence type="ECO:0000313" key="3">
    <source>
        <dbReference type="Proteomes" id="UP001164746"/>
    </source>
</evidence>
<proteinExistence type="predicted"/>
<reference evidence="2" key="1">
    <citation type="submission" date="2022-11" db="EMBL/GenBank/DDBJ databases">
        <title>Centuries of genome instability and evolution in soft-shell clam transmissible cancer (bioRxiv).</title>
        <authorList>
            <person name="Hart S.F.M."/>
            <person name="Yonemitsu M.A."/>
            <person name="Giersch R.M."/>
            <person name="Beal B.F."/>
            <person name="Arriagada G."/>
            <person name="Davis B.W."/>
            <person name="Ostrander E.A."/>
            <person name="Goff S.P."/>
            <person name="Metzger M.J."/>
        </authorList>
    </citation>
    <scope>NUCLEOTIDE SEQUENCE</scope>
    <source>
        <strain evidence="2">MELC-2E11</strain>
        <tissue evidence="2">Siphon/mantle</tissue>
    </source>
</reference>
<accession>A0ABY7EW81</accession>
<evidence type="ECO:0000313" key="2">
    <source>
        <dbReference type="EMBL" id="WAR11441.1"/>
    </source>
</evidence>
<dbReference type="Proteomes" id="UP001164746">
    <property type="component" value="Chromosome 8"/>
</dbReference>
<feature type="transmembrane region" description="Helical" evidence="1">
    <location>
        <begin position="179"/>
        <end position="198"/>
    </location>
</feature>
<name>A0ABY7EW81_MYAAR</name>
<evidence type="ECO:0000256" key="1">
    <source>
        <dbReference type="SAM" id="Phobius"/>
    </source>
</evidence>
<keyword evidence="1" id="KW-0472">Membrane</keyword>
<keyword evidence="1" id="KW-1133">Transmembrane helix</keyword>
<dbReference type="EMBL" id="CP111019">
    <property type="protein sequence ID" value="WAR11441.1"/>
    <property type="molecule type" value="Genomic_DNA"/>
</dbReference>
<keyword evidence="3" id="KW-1185">Reference proteome</keyword>
<keyword evidence="1" id="KW-0812">Transmembrane</keyword>